<keyword evidence="4 15" id="KW-0540">Nuclease</keyword>
<dbReference type="Proteomes" id="UP000320475">
    <property type="component" value="Unassembled WGS sequence"/>
</dbReference>
<comment type="subcellular location">
    <subcellularLocation>
        <location evidence="1 15">Mitochondrion</location>
    </subcellularLocation>
    <subcellularLocation>
        <location evidence="15">Nucleus</location>
        <location evidence="15">Nucleolus</location>
    </subcellularLocation>
    <subcellularLocation>
        <location evidence="15">Nucleus</location>
        <location evidence="15">Nucleoplasm</location>
    </subcellularLocation>
    <text evidence="15">Resides mostly in the nucleoli and relocalizes to the nucleoplasm upon DNA damage.</text>
</comment>
<feature type="domain" description="XPG N-terminal" evidence="18">
    <location>
        <begin position="1"/>
        <end position="108"/>
    </location>
</feature>
<dbReference type="GO" id="GO:0005654">
    <property type="term" value="C:nucleoplasm"/>
    <property type="evidence" value="ECO:0007669"/>
    <property type="project" value="UniProtKB-SubCell"/>
</dbReference>
<evidence type="ECO:0000259" key="18">
    <source>
        <dbReference type="SMART" id="SM00485"/>
    </source>
</evidence>
<evidence type="ECO:0000256" key="11">
    <source>
        <dbReference type="ARBA" id="ARBA00023128"/>
    </source>
</evidence>
<evidence type="ECO:0000256" key="15">
    <source>
        <dbReference type="HAMAP-Rule" id="MF_03140"/>
    </source>
</evidence>
<dbReference type="CDD" id="cd09867">
    <property type="entry name" value="PIN_FEN1"/>
    <property type="match status" value="1"/>
</dbReference>
<dbReference type="GO" id="GO:0006284">
    <property type="term" value="P:base-excision repair"/>
    <property type="evidence" value="ECO:0007669"/>
    <property type="project" value="UniProtKB-UniRule"/>
</dbReference>
<dbReference type="GO" id="GO:0005739">
    <property type="term" value="C:mitochondrion"/>
    <property type="evidence" value="ECO:0007669"/>
    <property type="project" value="UniProtKB-SubCell"/>
</dbReference>
<dbReference type="FunFam" id="3.40.50.1010:FF:000003">
    <property type="entry name" value="Flap endonuclease 1"/>
    <property type="match status" value="1"/>
</dbReference>
<feature type="compositionally biased region" description="Basic residues" evidence="16">
    <location>
        <begin position="380"/>
        <end position="390"/>
    </location>
</feature>
<dbReference type="Gene3D" id="3.40.50.1010">
    <property type="entry name" value="5'-nuclease"/>
    <property type="match status" value="1"/>
</dbReference>
<evidence type="ECO:0000259" key="17">
    <source>
        <dbReference type="SMART" id="SM00484"/>
    </source>
</evidence>
<dbReference type="Gene3D" id="1.10.150.20">
    <property type="entry name" value="5' to 3' exonuclease, C-terminal subdomain"/>
    <property type="match status" value="1"/>
</dbReference>
<evidence type="ECO:0000313" key="20">
    <source>
        <dbReference type="Proteomes" id="UP000320475"/>
    </source>
</evidence>
<dbReference type="FunFam" id="1.10.150.20:FF:000009">
    <property type="entry name" value="Flap endonuclease 1"/>
    <property type="match status" value="1"/>
</dbReference>
<evidence type="ECO:0000256" key="8">
    <source>
        <dbReference type="ARBA" id="ARBA00022801"/>
    </source>
</evidence>
<evidence type="ECO:0000256" key="12">
    <source>
        <dbReference type="ARBA" id="ARBA00023204"/>
    </source>
</evidence>
<evidence type="ECO:0000256" key="10">
    <source>
        <dbReference type="ARBA" id="ARBA00022842"/>
    </source>
</evidence>
<dbReference type="GO" id="GO:0005730">
    <property type="term" value="C:nucleolus"/>
    <property type="evidence" value="ECO:0007669"/>
    <property type="project" value="UniProtKB-SubCell"/>
</dbReference>
<evidence type="ECO:0000256" key="4">
    <source>
        <dbReference type="ARBA" id="ARBA00022722"/>
    </source>
</evidence>
<dbReference type="SUPFAM" id="SSF47807">
    <property type="entry name" value="5' to 3' exonuclease, C-terminal subdomain"/>
    <property type="match status" value="1"/>
</dbReference>
<dbReference type="Pfam" id="PF00867">
    <property type="entry name" value="XPG_I"/>
    <property type="match status" value="1"/>
</dbReference>
<evidence type="ECO:0000256" key="14">
    <source>
        <dbReference type="ARBA" id="ARBA00034726"/>
    </source>
</evidence>
<dbReference type="GO" id="GO:0008409">
    <property type="term" value="F:5'-3' exonuclease activity"/>
    <property type="evidence" value="ECO:0007669"/>
    <property type="project" value="UniProtKB-UniRule"/>
</dbReference>
<dbReference type="InterPro" id="IPR019974">
    <property type="entry name" value="XPG_CS"/>
</dbReference>
<keyword evidence="11 15" id="KW-0496">Mitochondrion</keyword>
<keyword evidence="13 15" id="KW-0539">Nucleus</keyword>
<dbReference type="GO" id="GO:0000287">
    <property type="term" value="F:magnesium ion binding"/>
    <property type="evidence" value="ECO:0007669"/>
    <property type="project" value="UniProtKB-UniRule"/>
</dbReference>
<dbReference type="SMART" id="SM00279">
    <property type="entry name" value="HhH2"/>
    <property type="match status" value="1"/>
</dbReference>
<evidence type="ECO:0000256" key="6">
    <source>
        <dbReference type="ARBA" id="ARBA00022759"/>
    </source>
</evidence>
<organism evidence="19 20">
    <name type="scientific">Synchytrium endobioticum</name>
    <dbReference type="NCBI Taxonomy" id="286115"/>
    <lineage>
        <taxon>Eukaryota</taxon>
        <taxon>Fungi</taxon>
        <taxon>Fungi incertae sedis</taxon>
        <taxon>Chytridiomycota</taxon>
        <taxon>Chytridiomycota incertae sedis</taxon>
        <taxon>Chytridiomycetes</taxon>
        <taxon>Synchytriales</taxon>
        <taxon>Synchytriaceae</taxon>
        <taxon>Synchytrium</taxon>
    </lineage>
</organism>
<evidence type="ECO:0000256" key="1">
    <source>
        <dbReference type="ARBA" id="ARBA00004173"/>
    </source>
</evidence>
<dbReference type="OrthoDB" id="1937206at2759"/>
<dbReference type="SMART" id="SM00485">
    <property type="entry name" value="XPGN"/>
    <property type="match status" value="1"/>
</dbReference>
<dbReference type="InterPro" id="IPR008918">
    <property type="entry name" value="HhH2"/>
</dbReference>
<evidence type="ECO:0000313" key="19">
    <source>
        <dbReference type="EMBL" id="TPX45177.1"/>
    </source>
</evidence>
<keyword evidence="12 15" id="KW-0234">DNA repair</keyword>
<comment type="caution">
    <text evidence="19">The sequence shown here is derived from an EMBL/GenBank/DDBJ whole genome shotgun (WGS) entry which is preliminary data.</text>
</comment>
<evidence type="ECO:0000256" key="16">
    <source>
        <dbReference type="SAM" id="MobiDB-lite"/>
    </source>
</evidence>
<feature type="domain" description="XPG-I" evidence="17">
    <location>
        <begin position="147"/>
        <end position="219"/>
    </location>
</feature>
<comment type="function">
    <text evidence="15">Structure-specific nuclease with 5'-flap endonuclease and 5'-3' exonuclease activities involved in DNA replication and repair. During DNA replication, cleaves the 5'-overhanging flap structure that is generated by displacement synthesis when DNA polymerase encounters the 5'-end of a downstream Okazaki fragment. It enters the flap from the 5'-end and then tracks to cleave the flap base, leaving a nick for ligation. Also involved in the long patch base excision repair (LP-BER) pathway, by cleaving within the apurinic/apyrimidinic (AP) site-terminated flap. Acts as a genome stabilization factor that prevents flaps from equilibrating into structures that lead to duplications and deletions. Also possesses 5'-3' exonuclease activity on nicked or gapped double-stranded DNA, and exhibits RNase H activity. Also involved in replication and repair of rDNA and in repairing mitochondrial DNA.</text>
</comment>
<name>A0A507D1G9_9FUNG</name>
<keyword evidence="2 15" id="KW-0597">Phosphoprotein</keyword>
<comment type="similarity">
    <text evidence="14 15">Belongs to the XPG/RAD2 endonuclease family. FEN1 subfamily.</text>
</comment>
<dbReference type="GO" id="GO:0003677">
    <property type="term" value="F:DNA binding"/>
    <property type="evidence" value="ECO:0007669"/>
    <property type="project" value="UniProtKB-UniRule"/>
</dbReference>
<dbReference type="AlphaFoldDB" id="A0A507D1G9"/>
<dbReference type="HAMAP" id="MF_00614">
    <property type="entry name" value="Fen"/>
    <property type="match status" value="1"/>
</dbReference>
<dbReference type="PROSITE" id="PS00841">
    <property type="entry name" value="XPG_1"/>
    <property type="match status" value="1"/>
</dbReference>
<evidence type="ECO:0000256" key="2">
    <source>
        <dbReference type="ARBA" id="ARBA00022553"/>
    </source>
</evidence>
<dbReference type="GO" id="GO:0043137">
    <property type="term" value="P:DNA replication, removal of RNA primer"/>
    <property type="evidence" value="ECO:0007669"/>
    <property type="project" value="UniProtKB-UniRule"/>
</dbReference>
<dbReference type="PANTHER" id="PTHR11081:SF9">
    <property type="entry name" value="FLAP ENDONUCLEASE 1"/>
    <property type="match status" value="1"/>
</dbReference>
<dbReference type="VEuPathDB" id="FungiDB:SeMB42_g03493"/>
<gene>
    <name evidence="19" type="ORF">SeLEV6574_g04024</name>
</gene>
<dbReference type="VEuPathDB" id="FungiDB:SeMB42_g06372"/>
<dbReference type="SMART" id="SM00484">
    <property type="entry name" value="XPGI"/>
    <property type="match status" value="1"/>
</dbReference>
<evidence type="ECO:0000256" key="5">
    <source>
        <dbReference type="ARBA" id="ARBA00022723"/>
    </source>
</evidence>
<dbReference type="EMBL" id="QEAM01000151">
    <property type="protein sequence ID" value="TPX45177.1"/>
    <property type="molecule type" value="Genomic_DNA"/>
</dbReference>
<feature type="region of interest" description="Disordered" evidence="16">
    <location>
        <begin position="331"/>
        <end position="390"/>
    </location>
</feature>
<dbReference type="PRINTS" id="PR00853">
    <property type="entry name" value="XPGRADSUPER"/>
</dbReference>
<dbReference type="InterPro" id="IPR029060">
    <property type="entry name" value="PIN-like_dom_sf"/>
</dbReference>
<evidence type="ECO:0000256" key="7">
    <source>
        <dbReference type="ARBA" id="ARBA00022763"/>
    </source>
</evidence>
<proteinExistence type="inferred from homology"/>
<dbReference type="GO" id="GO:0017108">
    <property type="term" value="F:5'-flap endonuclease activity"/>
    <property type="evidence" value="ECO:0007669"/>
    <property type="project" value="UniProtKB-UniRule"/>
</dbReference>
<accession>A0A507D1G9</accession>
<reference evidence="19 20" key="1">
    <citation type="journal article" date="2019" name="Sci. Rep.">
        <title>Comparative genomics of chytrid fungi reveal insights into the obligate biotrophic and pathogenic lifestyle of Synchytrium endobioticum.</title>
        <authorList>
            <person name="van de Vossenberg B.T.L.H."/>
            <person name="Warris S."/>
            <person name="Nguyen H.D.T."/>
            <person name="van Gent-Pelzer M.P.E."/>
            <person name="Joly D.L."/>
            <person name="van de Geest H.C."/>
            <person name="Bonants P.J.M."/>
            <person name="Smith D.S."/>
            <person name="Levesque C.A."/>
            <person name="van der Lee T.A.J."/>
        </authorList>
    </citation>
    <scope>NUCLEOTIDE SEQUENCE [LARGE SCALE GENOMIC DNA]</scope>
    <source>
        <strain evidence="19 20">LEV6574</strain>
    </source>
</reference>
<keyword evidence="7 15" id="KW-0227">DNA damage</keyword>
<dbReference type="InterPro" id="IPR006084">
    <property type="entry name" value="XPG/Rad2"/>
</dbReference>
<keyword evidence="8 15" id="KW-0378">Hydrolase</keyword>
<keyword evidence="9 15" id="KW-0269">Exonuclease</keyword>
<dbReference type="InterPro" id="IPR023426">
    <property type="entry name" value="Flap_endonuc"/>
</dbReference>
<evidence type="ECO:0000256" key="3">
    <source>
        <dbReference type="ARBA" id="ARBA00022705"/>
    </source>
</evidence>
<dbReference type="InterPro" id="IPR006086">
    <property type="entry name" value="XPG-I_dom"/>
</dbReference>
<dbReference type="PROSITE" id="PS00842">
    <property type="entry name" value="XPG_2"/>
    <property type="match status" value="1"/>
</dbReference>
<feature type="region of interest" description="Disordered" evidence="16">
    <location>
        <begin position="99"/>
        <end position="121"/>
    </location>
</feature>
<dbReference type="EC" id="3.1.-.-" evidence="15"/>
<comment type="cofactor">
    <cofactor evidence="15">
        <name>Mg(2+)</name>
        <dbReference type="ChEBI" id="CHEBI:18420"/>
    </cofactor>
    <text evidence="15">Binds 2 magnesium ions per subunit. They probably participate in the reaction catalyzed by the enzyme. May bind an additional third magnesium ion after substrate binding.</text>
</comment>
<keyword evidence="3 15" id="KW-0235">DNA replication</keyword>
<dbReference type="InterPro" id="IPR036279">
    <property type="entry name" value="5-3_exonuclease_C_sf"/>
</dbReference>
<dbReference type="PANTHER" id="PTHR11081">
    <property type="entry name" value="FLAP ENDONUCLEASE FAMILY MEMBER"/>
    <property type="match status" value="1"/>
</dbReference>
<evidence type="ECO:0000256" key="13">
    <source>
        <dbReference type="ARBA" id="ARBA00023242"/>
    </source>
</evidence>
<dbReference type="SUPFAM" id="SSF88723">
    <property type="entry name" value="PIN domain-like"/>
    <property type="match status" value="1"/>
</dbReference>
<protein>
    <recommendedName>
        <fullName evidence="15">Flap endonuclease 1</fullName>
        <shortName evidence="15">FEN-1</shortName>
        <ecNumber evidence="15">3.1.-.-</ecNumber>
    </recommendedName>
    <alternativeName>
        <fullName evidence="15">Flap structure-specific endonuclease 1</fullName>
    </alternativeName>
</protein>
<keyword evidence="6 15" id="KW-0255">Endonuclease</keyword>
<keyword evidence="5 15" id="KW-0479">Metal-binding</keyword>
<dbReference type="InterPro" id="IPR006085">
    <property type="entry name" value="XPG_DNA_repair_N"/>
</dbReference>
<dbReference type="Pfam" id="PF00752">
    <property type="entry name" value="XPG_N"/>
    <property type="match status" value="1"/>
</dbReference>
<sequence length="390" mass="43805">MGIHGLSKVIGDNAPTAMRDHDIRTYFSRKVAIDASMSIYQFLIAVRQQDGMQLTNEAGETTSHLMGIFYRTIRMIENGIKPCYVFDGKPPAAKLAELRKRGDKRQEAQKEMEKATEAGDTEGFDKFSRRTVKVTKEHNDECKRLLKLMGVPYVEAPCEAEAQCAALAKAGKVYAAASEDMDTLTFGAPVLLRHMTFSEARKMEINEIHLDQALEGLGLSMEQFTDLCILLGCDYCDSIKGIGPTRAIELIKKHKSLDDIVKNLDKKKYPIPEDWPYQEARKLFLDAEVLDPNEIELRWEDPDEDGIVAFLVHEKNFNEERIRNAVKKLTKNRGVAQQGRLDGFFKPVPKDPSVTPAKRKTDDSASGKNAKAKKDDKSRGKGGKAGRPRR</sequence>
<keyword evidence="10 15" id="KW-0460">Magnesium</keyword>
<evidence type="ECO:0000256" key="9">
    <source>
        <dbReference type="ARBA" id="ARBA00022839"/>
    </source>
</evidence>